<evidence type="ECO:0000313" key="3">
    <source>
        <dbReference type="Proteomes" id="UP000324222"/>
    </source>
</evidence>
<reference evidence="2 3" key="1">
    <citation type="submission" date="2019-05" db="EMBL/GenBank/DDBJ databases">
        <title>Another draft genome of Portunus trituberculatus and its Hox gene families provides insights of decapod evolution.</title>
        <authorList>
            <person name="Jeong J.-H."/>
            <person name="Song I."/>
            <person name="Kim S."/>
            <person name="Choi T."/>
            <person name="Kim D."/>
            <person name="Ryu S."/>
            <person name="Kim W."/>
        </authorList>
    </citation>
    <scope>NUCLEOTIDE SEQUENCE [LARGE SCALE GENOMIC DNA]</scope>
    <source>
        <tissue evidence="2">Muscle</tissue>
    </source>
</reference>
<evidence type="ECO:0000313" key="2">
    <source>
        <dbReference type="EMBL" id="MPC48610.1"/>
    </source>
</evidence>
<name>A0A5B7FLS5_PORTR</name>
<protein>
    <recommendedName>
        <fullName evidence="4">Endonuclease/exonuclease/phosphatase domain-containing protein</fullName>
    </recommendedName>
</protein>
<feature type="compositionally biased region" description="Polar residues" evidence="1">
    <location>
        <begin position="1"/>
        <end position="15"/>
    </location>
</feature>
<accession>A0A5B7FLS5</accession>
<dbReference type="AlphaFoldDB" id="A0A5B7FLS5"/>
<dbReference type="EMBL" id="VSRR010008373">
    <property type="protein sequence ID" value="MPC48610.1"/>
    <property type="molecule type" value="Genomic_DNA"/>
</dbReference>
<dbReference type="Proteomes" id="UP000324222">
    <property type="component" value="Unassembled WGS sequence"/>
</dbReference>
<evidence type="ECO:0000256" key="1">
    <source>
        <dbReference type="SAM" id="MobiDB-lite"/>
    </source>
</evidence>
<sequence length="222" mass="25433">MGTPVNASESPSGDGTKNVPRSDAFLDNDPKCLDTFKFFYINFCNIRGLRSNFQFVEHHLSSTEPHLLFLSETQLSEATDSSPLSVPSYFLYSHFHSKAGCCFYVGNYLTCYRAHALEFSEFSTIWLRLNSHSQTKLICAVYLFTNSSDYSKFFGYLTSKVEHILFFYPFAEISILGNFNVHHQLWLSSPFTDHPGELAFSFAILHDLKQLVQHPTRIPDRL</sequence>
<keyword evidence="3" id="KW-1185">Reference proteome</keyword>
<organism evidence="2 3">
    <name type="scientific">Portunus trituberculatus</name>
    <name type="common">Swimming crab</name>
    <name type="synonym">Neptunus trituberculatus</name>
    <dbReference type="NCBI Taxonomy" id="210409"/>
    <lineage>
        <taxon>Eukaryota</taxon>
        <taxon>Metazoa</taxon>
        <taxon>Ecdysozoa</taxon>
        <taxon>Arthropoda</taxon>
        <taxon>Crustacea</taxon>
        <taxon>Multicrustacea</taxon>
        <taxon>Malacostraca</taxon>
        <taxon>Eumalacostraca</taxon>
        <taxon>Eucarida</taxon>
        <taxon>Decapoda</taxon>
        <taxon>Pleocyemata</taxon>
        <taxon>Brachyura</taxon>
        <taxon>Eubrachyura</taxon>
        <taxon>Portunoidea</taxon>
        <taxon>Portunidae</taxon>
        <taxon>Portuninae</taxon>
        <taxon>Portunus</taxon>
    </lineage>
</organism>
<proteinExistence type="predicted"/>
<feature type="region of interest" description="Disordered" evidence="1">
    <location>
        <begin position="1"/>
        <end position="22"/>
    </location>
</feature>
<dbReference type="Gene3D" id="3.60.10.10">
    <property type="entry name" value="Endonuclease/exonuclease/phosphatase"/>
    <property type="match status" value="1"/>
</dbReference>
<dbReference type="InterPro" id="IPR036691">
    <property type="entry name" value="Endo/exonu/phosph_ase_sf"/>
</dbReference>
<comment type="caution">
    <text evidence="2">The sequence shown here is derived from an EMBL/GenBank/DDBJ whole genome shotgun (WGS) entry which is preliminary data.</text>
</comment>
<dbReference type="SUPFAM" id="SSF56219">
    <property type="entry name" value="DNase I-like"/>
    <property type="match status" value="1"/>
</dbReference>
<evidence type="ECO:0008006" key="4">
    <source>
        <dbReference type="Google" id="ProtNLM"/>
    </source>
</evidence>
<gene>
    <name evidence="2" type="ORF">E2C01_042389</name>
</gene>